<keyword evidence="4 9" id="KW-0521">NADP</keyword>
<comment type="miscellaneous">
    <text evidence="9">During catalysis, the active site Cys acts as a nucleophile attacking the alpha-carbonyl group of tRNA-bound glutamate with the formation of a thioester intermediate between enzyme and glutamate, and the concomitant release of tRNA(Glu). The thioester intermediate is finally reduced by direct hydride transfer from NADPH, to form the product GSA.</text>
</comment>
<dbReference type="Gene3D" id="3.40.50.720">
    <property type="entry name" value="NAD(P)-binding Rossmann-like Domain"/>
    <property type="match status" value="1"/>
</dbReference>
<comment type="pathway">
    <text evidence="1 9 14">Porphyrin-containing compound metabolism; protoporphyrin-IX biosynthesis; 5-aminolevulinate from L-glutamyl-tRNA(Glu): step 1/2.</text>
</comment>
<evidence type="ECO:0000313" key="18">
    <source>
        <dbReference type="EMBL" id="ASK77769.1"/>
    </source>
</evidence>
<feature type="domain" description="Glutamyl-tRNA reductase N-terminal" evidence="17">
    <location>
        <begin position="6"/>
        <end position="153"/>
    </location>
</feature>
<dbReference type="InterPro" id="IPR036453">
    <property type="entry name" value="GluRdtase_dimer_dom_sf"/>
</dbReference>
<evidence type="ECO:0000256" key="1">
    <source>
        <dbReference type="ARBA" id="ARBA00005059"/>
    </source>
</evidence>
<gene>
    <name evidence="9" type="primary">hemA</name>
    <name evidence="18" type="ORF">CF386_01035</name>
</gene>
<feature type="binding site" evidence="9 11">
    <location>
        <begin position="111"/>
        <end position="113"/>
    </location>
    <ligand>
        <name>substrate</name>
    </ligand>
</feature>
<dbReference type="NCBIfam" id="TIGR01035">
    <property type="entry name" value="hemA"/>
    <property type="match status" value="1"/>
</dbReference>
<dbReference type="FunFam" id="3.40.50.720:FF:000031">
    <property type="entry name" value="Glutamyl-tRNA reductase"/>
    <property type="match status" value="1"/>
</dbReference>
<feature type="binding site" evidence="9 11">
    <location>
        <position position="117"/>
    </location>
    <ligand>
        <name>substrate</name>
    </ligand>
</feature>
<dbReference type="Pfam" id="PF01488">
    <property type="entry name" value="Shikimate_DH"/>
    <property type="match status" value="1"/>
</dbReference>
<comment type="domain">
    <text evidence="9">Possesses an unusual extended V-shaped dimeric structure with each monomer consisting of three distinct domains arranged along a curved 'spinal' alpha-helix. The N-terminal catalytic domain specifically recognizes the glutamate moiety of the substrate. The second domain is the NADPH-binding domain, and the third C-terminal domain is responsible for dimerization.</text>
</comment>
<evidence type="ECO:0000259" key="15">
    <source>
        <dbReference type="Pfam" id="PF00745"/>
    </source>
</evidence>
<dbReference type="PANTHER" id="PTHR43013:SF1">
    <property type="entry name" value="GLUTAMYL-TRNA REDUCTASE"/>
    <property type="match status" value="1"/>
</dbReference>
<feature type="binding site" evidence="9 12">
    <location>
        <begin position="186"/>
        <end position="191"/>
    </location>
    <ligand>
        <name>NADP(+)</name>
        <dbReference type="ChEBI" id="CHEBI:58349"/>
    </ligand>
</feature>
<dbReference type="SUPFAM" id="SSF69075">
    <property type="entry name" value="Glutamyl tRNA-reductase dimerization domain"/>
    <property type="match status" value="1"/>
</dbReference>
<evidence type="ECO:0000256" key="10">
    <source>
        <dbReference type="PIRSR" id="PIRSR000445-1"/>
    </source>
</evidence>
<evidence type="ECO:0000256" key="9">
    <source>
        <dbReference type="HAMAP-Rule" id="MF_00087"/>
    </source>
</evidence>
<dbReference type="UniPathway" id="UPA00251">
    <property type="reaction ID" value="UER00316"/>
</dbReference>
<dbReference type="InterPro" id="IPR036291">
    <property type="entry name" value="NAD(P)-bd_dom_sf"/>
</dbReference>
<proteinExistence type="inferred from homology"/>
<evidence type="ECO:0000256" key="14">
    <source>
        <dbReference type="RuleBase" id="RU000584"/>
    </source>
</evidence>
<dbReference type="EC" id="1.2.1.70" evidence="3 9"/>
<dbReference type="GO" id="GO:0050661">
    <property type="term" value="F:NADP binding"/>
    <property type="evidence" value="ECO:0007669"/>
    <property type="project" value="InterPro"/>
</dbReference>
<dbReference type="InterPro" id="IPR015895">
    <property type="entry name" value="4pyrrol_synth_GluRdtase_N"/>
</dbReference>
<feature type="domain" description="Tetrapyrrole biosynthesis glutamyl-tRNA reductase dimerisation" evidence="15">
    <location>
        <begin position="318"/>
        <end position="413"/>
    </location>
</feature>
<dbReference type="KEGG" id="pmai:CF386_01035"/>
<evidence type="ECO:0000256" key="5">
    <source>
        <dbReference type="ARBA" id="ARBA00023002"/>
    </source>
</evidence>
<dbReference type="AlphaFoldDB" id="A0A220VBQ5"/>
<dbReference type="Pfam" id="PF00745">
    <property type="entry name" value="GlutR_dimer"/>
    <property type="match status" value="1"/>
</dbReference>
<dbReference type="SUPFAM" id="SSF51735">
    <property type="entry name" value="NAD(P)-binding Rossmann-fold domains"/>
    <property type="match status" value="1"/>
</dbReference>
<dbReference type="OrthoDB" id="110209at2"/>
<evidence type="ECO:0000256" key="4">
    <source>
        <dbReference type="ARBA" id="ARBA00022857"/>
    </source>
</evidence>
<evidence type="ECO:0000259" key="16">
    <source>
        <dbReference type="Pfam" id="PF01488"/>
    </source>
</evidence>
<dbReference type="CDD" id="cd05213">
    <property type="entry name" value="NAD_bind_Glutamyl_tRNA_reduct"/>
    <property type="match status" value="1"/>
</dbReference>
<evidence type="ECO:0000256" key="12">
    <source>
        <dbReference type="PIRSR" id="PIRSR000445-3"/>
    </source>
</evidence>
<feature type="binding site" evidence="9 11">
    <location>
        <position position="106"/>
    </location>
    <ligand>
        <name>substrate</name>
    </ligand>
</feature>
<organism evidence="18 19">
    <name type="scientific">Paraphotobacterium marinum</name>
    <dbReference type="NCBI Taxonomy" id="1755811"/>
    <lineage>
        <taxon>Bacteria</taxon>
        <taxon>Pseudomonadati</taxon>
        <taxon>Pseudomonadota</taxon>
        <taxon>Gammaproteobacteria</taxon>
        <taxon>Vibrionales</taxon>
        <taxon>Vibrionaceae</taxon>
        <taxon>Paraphotobacterium</taxon>
    </lineage>
</organism>
<reference evidence="18 19" key="1">
    <citation type="journal article" date="2016" name="Int. J. Syst. Evol. Microbiol.">
        <title>Paraphotobacterium marinum gen. nov., sp. nov., a member of the family Vibrionaceae, isolated from surface seawater.</title>
        <authorList>
            <person name="Huang Z."/>
            <person name="Dong C."/>
            <person name="Shao Z."/>
        </authorList>
    </citation>
    <scope>NUCLEOTIDE SEQUENCE [LARGE SCALE GENOMIC DNA]</scope>
    <source>
        <strain evidence="18 19">NSCS20N07D</strain>
    </source>
</reference>
<dbReference type="InterPro" id="IPR000343">
    <property type="entry name" value="4pyrrol_synth_GluRdtase"/>
</dbReference>
<evidence type="ECO:0000256" key="7">
    <source>
        <dbReference type="ARBA" id="ARBA00047464"/>
    </source>
</evidence>
<feature type="binding site" evidence="9 11">
    <location>
        <begin position="49"/>
        <end position="52"/>
    </location>
    <ligand>
        <name>substrate</name>
    </ligand>
</feature>
<evidence type="ECO:0000256" key="8">
    <source>
        <dbReference type="ARBA" id="ARBA00068659"/>
    </source>
</evidence>
<dbReference type="RefSeq" id="WP_089072679.1">
    <property type="nucleotide sequence ID" value="NZ_CBCSAM010000007.1"/>
</dbReference>
<comment type="catalytic activity">
    <reaction evidence="7 9 14">
        <text>(S)-4-amino-5-oxopentanoate + tRNA(Glu) + NADP(+) = L-glutamyl-tRNA(Glu) + NADPH + H(+)</text>
        <dbReference type="Rhea" id="RHEA:12344"/>
        <dbReference type="Rhea" id="RHEA-COMP:9663"/>
        <dbReference type="Rhea" id="RHEA-COMP:9680"/>
        <dbReference type="ChEBI" id="CHEBI:15378"/>
        <dbReference type="ChEBI" id="CHEBI:57501"/>
        <dbReference type="ChEBI" id="CHEBI:57783"/>
        <dbReference type="ChEBI" id="CHEBI:58349"/>
        <dbReference type="ChEBI" id="CHEBI:78442"/>
        <dbReference type="ChEBI" id="CHEBI:78520"/>
        <dbReference type="EC" id="1.2.1.70"/>
    </reaction>
</comment>
<dbReference type="PIRSF" id="PIRSF000445">
    <property type="entry name" value="4pyrrol_synth_GluRdtase"/>
    <property type="match status" value="1"/>
</dbReference>
<dbReference type="InterPro" id="IPR036343">
    <property type="entry name" value="GluRdtase_N_sf"/>
</dbReference>
<keyword evidence="19" id="KW-1185">Reference proteome</keyword>
<accession>A0A220VBQ5</accession>
<evidence type="ECO:0000256" key="3">
    <source>
        <dbReference type="ARBA" id="ARBA00012970"/>
    </source>
</evidence>
<dbReference type="Gene3D" id="3.30.460.30">
    <property type="entry name" value="Glutamyl-tRNA reductase, N-terminal domain"/>
    <property type="match status" value="1"/>
</dbReference>
<name>A0A220VBQ5_9GAMM</name>
<comment type="function">
    <text evidence="9">Catalyzes the NADPH-dependent reduction of glutamyl-tRNA(Glu) to glutamate 1-semialdehyde (GSA).</text>
</comment>
<protein>
    <recommendedName>
        <fullName evidence="8 9">Glutamyl-tRNA reductase</fullName>
        <shortName evidence="9">GluTR</shortName>
        <ecNumber evidence="3 9">1.2.1.70</ecNumber>
    </recommendedName>
</protein>
<dbReference type="InterPro" id="IPR015896">
    <property type="entry name" value="4pyrrol_synth_GluRdtase_dimer"/>
</dbReference>
<feature type="site" description="Important for activity" evidence="9 13">
    <location>
        <position position="96"/>
    </location>
</feature>
<dbReference type="Pfam" id="PF05201">
    <property type="entry name" value="GlutR_N"/>
    <property type="match status" value="1"/>
</dbReference>
<feature type="domain" description="Quinate/shikimate 5-dehydrogenase/glutamyl-tRNA reductase" evidence="16">
    <location>
        <begin position="169"/>
        <end position="300"/>
    </location>
</feature>
<dbReference type="SUPFAM" id="SSF69742">
    <property type="entry name" value="Glutamyl tRNA-reductase catalytic, N-terminal domain"/>
    <property type="match status" value="1"/>
</dbReference>
<dbReference type="EMBL" id="CP022355">
    <property type="protein sequence ID" value="ASK77769.1"/>
    <property type="molecule type" value="Genomic_DNA"/>
</dbReference>
<evidence type="ECO:0000256" key="6">
    <source>
        <dbReference type="ARBA" id="ARBA00023244"/>
    </source>
</evidence>
<dbReference type="GO" id="GO:0008883">
    <property type="term" value="F:glutamyl-tRNA reductase activity"/>
    <property type="evidence" value="ECO:0007669"/>
    <property type="project" value="UniProtKB-UniRule"/>
</dbReference>
<evidence type="ECO:0000256" key="2">
    <source>
        <dbReference type="ARBA" id="ARBA00005916"/>
    </source>
</evidence>
<dbReference type="InterPro" id="IPR006151">
    <property type="entry name" value="Shikm_DH/Glu-tRNA_Rdtase"/>
</dbReference>
<evidence type="ECO:0000313" key="19">
    <source>
        <dbReference type="Proteomes" id="UP000242175"/>
    </source>
</evidence>
<feature type="active site" description="Nucleophile" evidence="9 10">
    <location>
        <position position="50"/>
    </location>
</feature>
<evidence type="ECO:0000256" key="13">
    <source>
        <dbReference type="PIRSR" id="PIRSR000445-4"/>
    </source>
</evidence>
<dbReference type="PROSITE" id="PS00747">
    <property type="entry name" value="GLUTR"/>
    <property type="match status" value="1"/>
</dbReference>
<evidence type="ECO:0000256" key="11">
    <source>
        <dbReference type="PIRSR" id="PIRSR000445-2"/>
    </source>
</evidence>
<comment type="similarity">
    <text evidence="2 9 14">Belongs to the glutamyl-tRNA reductase family.</text>
</comment>
<dbReference type="Proteomes" id="UP000242175">
    <property type="component" value="Chromosome large"/>
</dbReference>
<dbReference type="InterPro" id="IPR018214">
    <property type="entry name" value="GluRdtase_CS"/>
</dbReference>
<sequence length="417" mass="46903">MILCVLGVNHKTAPLNIREKFNIPSEKIPSLLSSLRDSKISSSAVILSTCNRSEIYCELNAEIHCLISWFSKCLGVSVSDFQDYSYQHFDLDAVKHLMAVASGLDSMIIGENQILGQVKKAFSISKSHKLIQSKLGKLFQKTFQVTKEIKNSTEISNNSISVAYAACALARQIFSSLIETNILLIGAGETVELCSKHIMSHGCNQLYFANRTLDNAHNLANEYDGKALKLNQIDDVLNDIDIIISSTGSSEFIIYQKQIEKILLDRDRPLFIVDLAVPRDVEPTIDKLENVFLYNVDDMNFIVDSNLNKRKSAVDTVKYIIENEALQFMSWVNSLESVESIKAYRTKVDSIKDELLIKSIKLLKDGEDPEKVMLELSNKLVNKLIHQPTRAMNNAAYNGDFQKLSLMRDILGLNQNK</sequence>
<evidence type="ECO:0000259" key="17">
    <source>
        <dbReference type="Pfam" id="PF05201"/>
    </source>
</evidence>
<keyword evidence="6 9" id="KW-0627">Porphyrin biosynthesis</keyword>
<comment type="subunit">
    <text evidence="9">Homodimer.</text>
</comment>
<dbReference type="PANTHER" id="PTHR43013">
    <property type="entry name" value="GLUTAMYL-TRNA REDUCTASE"/>
    <property type="match status" value="1"/>
</dbReference>
<dbReference type="FunFam" id="3.30.460.30:FF:000001">
    <property type="entry name" value="Glutamyl-tRNA reductase"/>
    <property type="match status" value="1"/>
</dbReference>
<dbReference type="HAMAP" id="MF_00087">
    <property type="entry name" value="Glu_tRNA_reductase"/>
    <property type="match status" value="1"/>
</dbReference>
<keyword evidence="5 9" id="KW-0560">Oxidoreductase</keyword>
<dbReference type="GO" id="GO:0019353">
    <property type="term" value="P:protoporphyrinogen IX biosynthetic process from glutamate"/>
    <property type="evidence" value="ECO:0007669"/>
    <property type="project" value="TreeGrafter"/>
</dbReference>